<keyword evidence="1" id="KW-0472">Membrane</keyword>
<keyword evidence="1" id="KW-1133">Transmembrane helix</keyword>
<comment type="caution">
    <text evidence="2">The sequence shown here is derived from an EMBL/GenBank/DDBJ whole genome shotgun (WGS) entry which is preliminary data.</text>
</comment>
<evidence type="ECO:0000256" key="1">
    <source>
        <dbReference type="SAM" id="Phobius"/>
    </source>
</evidence>
<evidence type="ECO:0000313" key="2">
    <source>
        <dbReference type="EMBL" id="RRR72827.1"/>
    </source>
</evidence>
<dbReference type="Proteomes" id="UP000280307">
    <property type="component" value="Unassembled WGS sequence"/>
</dbReference>
<proteinExistence type="predicted"/>
<name>A0A426U0Y1_9CHLR</name>
<protein>
    <submittedName>
        <fullName evidence="2">Uncharacterized protein</fullName>
    </submittedName>
</protein>
<reference evidence="2 3" key="1">
    <citation type="submission" date="2018-12" db="EMBL/GenBank/DDBJ databases">
        <title>Genome Sequence of Candidatus Viridilinea halotolerans isolated from saline sulfide-rich spring.</title>
        <authorList>
            <person name="Grouzdev D.S."/>
            <person name="Burganskaya E.I."/>
            <person name="Krutkina M.S."/>
            <person name="Sukhacheva M.V."/>
            <person name="Gorlenko V.M."/>
        </authorList>
    </citation>
    <scope>NUCLEOTIDE SEQUENCE [LARGE SCALE GENOMIC DNA]</scope>
    <source>
        <strain evidence="2">Chok-6</strain>
    </source>
</reference>
<feature type="transmembrane region" description="Helical" evidence="1">
    <location>
        <begin position="6"/>
        <end position="24"/>
    </location>
</feature>
<dbReference type="AlphaFoldDB" id="A0A426U0Y1"/>
<organism evidence="2 3">
    <name type="scientific">Candidatus Viridilinea halotolerans</name>
    <dbReference type="NCBI Taxonomy" id="2491704"/>
    <lineage>
        <taxon>Bacteria</taxon>
        <taxon>Bacillati</taxon>
        <taxon>Chloroflexota</taxon>
        <taxon>Chloroflexia</taxon>
        <taxon>Chloroflexales</taxon>
        <taxon>Chloroflexineae</taxon>
        <taxon>Oscillochloridaceae</taxon>
        <taxon>Candidatus Viridilinea</taxon>
    </lineage>
</organism>
<accession>A0A426U0Y1</accession>
<evidence type="ECO:0000313" key="3">
    <source>
        <dbReference type="Proteomes" id="UP000280307"/>
    </source>
</evidence>
<keyword evidence="1" id="KW-0812">Transmembrane</keyword>
<dbReference type="EMBL" id="RSAS01000372">
    <property type="protein sequence ID" value="RRR72827.1"/>
    <property type="molecule type" value="Genomic_DNA"/>
</dbReference>
<sequence length="152" mass="16705">MDWTLFFTIVGLGVVLIALVAGMLNRAWGDFAQHAPKIEELEARLRQEARWSAPPPVAEADEPELPAGAPGEDMIPVSHPLLKQAISRAMVSGGTPAATYFVREGDAIYLAAYRIADPDQREQVTKLFRALHDADDQASIFELLQAIKRLGR</sequence>
<gene>
    <name evidence="2" type="ORF">EI684_09655</name>
</gene>